<feature type="compositionally biased region" description="Basic residues" evidence="1">
    <location>
        <begin position="21"/>
        <end position="37"/>
    </location>
</feature>
<evidence type="ECO:0000313" key="3">
    <source>
        <dbReference type="Proteomes" id="UP000661280"/>
    </source>
</evidence>
<protein>
    <submittedName>
        <fullName evidence="2">Uncharacterized protein</fullName>
    </submittedName>
</protein>
<feature type="compositionally biased region" description="Basic and acidic residues" evidence="1">
    <location>
        <begin position="61"/>
        <end position="75"/>
    </location>
</feature>
<dbReference type="OrthoDB" id="4504117at2759"/>
<accession>A0A7R7WC96</accession>
<dbReference type="EMBL" id="AP024429">
    <property type="protein sequence ID" value="BCS00140.1"/>
    <property type="molecule type" value="Genomic_DNA"/>
</dbReference>
<reference evidence="2" key="2">
    <citation type="submission" date="2021-02" db="EMBL/GenBank/DDBJ databases">
        <title>Aspergillus luchuensis mut. kawachii IFO 4304 genome sequence.</title>
        <authorList>
            <person name="Mori K."/>
            <person name="Kadooka C."/>
            <person name="Goto M."/>
            <person name="Futagami T."/>
        </authorList>
    </citation>
    <scope>NUCLEOTIDE SEQUENCE</scope>
    <source>
        <strain evidence="2">IFO 4308</strain>
    </source>
</reference>
<dbReference type="RefSeq" id="XP_041543902.1">
    <property type="nucleotide sequence ID" value="XM_041690304.1"/>
</dbReference>
<dbReference type="Proteomes" id="UP000661280">
    <property type="component" value="Chromosome 5"/>
</dbReference>
<dbReference type="GeneID" id="64961461"/>
<proteinExistence type="predicted"/>
<gene>
    <name evidence="2" type="ORF">AKAW2_50481S</name>
</gene>
<reference evidence="2" key="1">
    <citation type="submission" date="2021-01" db="EMBL/GenBank/DDBJ databases">
        <authorList>
            <consortium name="Aspergillus luchuensis mut. kawachii IFO 4304 genome sequencing consortium"/>
            <person name="Kazuki M."/>
            <person name="Futagami T."/>
        </authorList>
    </citation>
    <scope>NUCLEOTIDE SEQUENCE</scope>
    <source>
        <strain evidence="2">IFO 4308</strain>
    </source>
</reference>
<evidence type="ECO:0000256" key="1">
    <source>
        <dbReference type="SAM" id="MobiDB-lite"/>
    </source>
</evidence>
<feature type="region of interest" description="Disordered" evidence="1">
    <location>
        <begin position="15"/>
        <end position="117"/>
    </location>
</feature>
<feature type="compositionally biased region" description="Polar residues" evidence="1">
    <location>
        <begin position="156"/>
        <end position="166"/>
    </location>
</feature>
<organism evidence="2 3">
    <name type="scientific">Aspergillus kawachii</name>
    <name type="common">White koji mold</name>
    <name type="synonym">Aspergillus awamori var. kawachi</name>
    <dbReference type="NCBI Taxonomy" id="1069201"/>
    <lineage>
        <taxon>Eukaryota</taxon>
        <taxon>Fungi</taxon>
        <taxon>Dikarya</taxon>
        <taxon>Ascomycota</taxon>
        <taxon>Pezizomycotina</taxon>
        <taxon>Eurotiomycetes</taxon>
        <taxon>Eurotiomycetidae</taxon>
        <taxon>Eurotiales</taxon>
        <taxon>Aspergillaceae</taxon>
        <taxon>Aspergillus</taxon>
        <taxon>Aspergillus subgen. Circumdati</taxon>
    </lineage>
</organism>
<keyword evidence="3" id="KW-1185">Reference proteome</keyword>
<name>A0A7R7WC96_ASPKA</name>
<feature type="region of interest" description="Disordered" evidence="1">
    <location>
        <begin position="141"/>
        <end position="181"/>
    </location>
</feature>
<dbReference type="AlphaFoldDB" id="A0A7R7WC96"/>
<sequence>MCVLRWGLSPSRYAHISQKSHSSRRHSYPQRTMKAHLPRLNELRKVLSSAGNKPHPGIRPDASRPTESDPPDDWRPNSQAVLDERMLTEENDESERDGAQEVDSGVTIGPPESPPDVANRKILMSLICDLETRVRKLEEQVADQNQENHRLHRRVSSTYESVPTSHTKSRRSARYKEMESE</sequence>
<dbReference type="KEGG" id="aluc:AKAW2_50481S"/>
<evidence type="ECO:0000313" key="2">
    <source>
        <dbReference type="EMBL" id="BCS00140.1"/>
    </source>
</evidence>